<evidence type="ECO:0000256" key="5">
    <source>
        <dbReference type="PIRSR" id="PIRSR001430-1"/>
    </source>
</evidence>
<evidence type="ECO:0000256" key="3">
    <source>
        <dbReference type="ARBA" id="ARBA00023235"/>
    </source>
</evidence>
<sequence>MKNKRHNYLIEIQYCGYRFHGWMIQPGFKTVQGMINKTINFVLGGEVKFKTLGTSRTDTYVSANHSAFELFVWQELDESEFFDLFNKNLPQDIKGLSIRKVDDKFNIIQDSKTKEYQYLFTFGEKIHPFCSPYMISIQHDLDIELMKEGAKLYEGTHYFGRFCKQPKEGVSLERTIDYCEIKENTEIQATFFPKKSYIFYVHGKGFMRHQVRMMIGTLFMLGKGELSLDDIREALLPNDNRTQLGYVAPASALNLHKITFDKDFEEV</sequence>
<dbReference type="InterPro" id="IPR020094">
    <property type="entry name" value="TruA/RsuA/RluB/E/F_N"/>
</dbReference>
<reference evidence="9 10" key="1">
    <citation type="submission" date="2021-05" db="EMBL/GenBank/DDBJ databases">
        <title>Comparative genomic studies on the polysaccharide-degrading batcterial strains of the Flammeovirga genus.</title>
        <authorList>
            <person name="Zewei F."/>
            <person name="Zheng Z."/>
            <person name="Yu L."/>
            <person name="Ruyue G."/>
            <person name="Yanhong M."/>
            <person name="Yuanyuan C."/>
            <person name="Jingyan G."/>
            <person name="Wenjun H."/>
        </authorList>
    </citation>
    <scope>NUCLEOTIDE SEQUENCE [LARGE SCALE GENOMIC DNA]</scope>
    <source>
        <strain evidence="9 10">NBRC:100898</strain>
    </source>
</reference>
<evidence type="ECO:0000313" key="10">
    <source>
        <dbReference type="Proteomes" id="UP000678679"/>
    </source>
</evidence>
<evidence type="ECO:0000256" key="1">
    <source>
        <dbReference type="ARBA" id="ARBA00009375"/>
    </source>
</evidence>
<dbReference type="GO" id="GO:0031119">
    <property type="term" value="P:tRNA pseudouridine synthesis"/>
    <property type="evidence" value="ECO:0007669"/>
    <property type="project" value="UniProtKB-UniRule"/>
</dbReference>
<comment type="subunit">
    <text evidence="4">Homodimer.</text>
</comment>
<name>A0AAX1MZS0_9BACT</name>
<evidence type="ECO:0000256" key="4">
    <source>
        <dbReference type="HAMAP-Rule" id="MF_00171"/>
    </source>
</evidence>
<dbReference type="InterPro" id="IPR001406">
    <property type="entry name" value="PsdUridine_synth_TruA"/>
</dbReference>
<organism evidence="9 10">
    <name type="scientific">Flammeovirga yaeyamensis</name>
    <dbReference type="NCBI Taxonomy" id="367791"/>
    <lineage>
        <taxon>Bacteria</taxon>
        <taxon>Pseudomonadati</taxon>
        <taxon>Bacteroidota</taxon>
        <taxon>Cytophagia</taxon>
        <taxon>Cytophagales</taxon>
        <taxon>Flammeovirgaceae</taxon>
        <taxon>Flammeovirga</taxon>
    </lineage>
</organism>
<evidence type="ECO:0000259" key="8">
    <source>
        <dbReference type="Pfam" id="PF01416"/>
    </source>
</evidence>
<comment type="caution">
    <text evidence="4">Lacks conserved residue(s) required for the propagation of feature annotation.</text>
</comment>
<feature type="active site" description="Nucleophile" evidence="4 5">
    <location>
        <position position="58"/>
    </location>
</feature>
<dbReference type="SUPFAM" id="SSF55120">
    <property type="entry name" value="Pseudouridine synthase"/>
    <property type="match status" value="1"/>
</dbReference>
<dbReference type="AlphaFoldDB" id="A0AAX1MZS0"/>
<accession>A0AAX1MZS0</accession>
<dbReference type="PANTHER" id="PTHR11142:SF0">
    <property type="entry name" value="TRNA PSEUDOURIDINE SYNTHASE-LIKE 1"/>
    <property type="match status" value="1"/>
</dbReference>
<dbReference type="Gene3D" id="3.30.70.580">
    <property type="entry name" value="Pseudouridine synthase I, catalytic domain, N-terminal subdomain"/>
    <property type="match status" value="1"/>
</dbReference>
<dbReference type="InterPro" id="IPR020095">
    <property type="entry name" value="PsdUridine_synth_TruA_C"/>
</dbReference>
<dbReference type="Pfam" id="PF01416">
    <property type="entry name" value="PseudoU_synth_1"/>
    <property type="match status" value="1"/>
</dbReference>
<dbReference type="EMBL" id="CP076132">
    <property type="protein sequence ID" value="QWG00636.1"/>
    <property type="molecule type" value="Genomic_DNA"/>
</dbReference>
<feature type="binding site" evidence="4 6">
    <location>
        <position position="116"/>
    </location>
    <ligand>
        <name>substrate</name>
    </ligand>
</feature>
<evidence type="ECO:0000313" key="9">
    <source>
        <dbReference type="EMBL" id="QWG00636.1"/>
    </source>
</evidence>
<comment type="similarity">
    <text evidence="1 4 7">Belongs to the tRNA pseudouridine synthase TruA family.</text>
</comment>
<dbReference type="InterPro" id="IPR020097">
    <property type="entry name" value="PsdUridine_synth_TruA_a/b_dom"/>
</dbReference>
<keyword evidence="2 4" id="KW-0819">tRNA processing</keyword>
<keyword evidence="10" id="KW-1185">Reference proteome</keyword>
<comment type="function">
    <text evidence="4">Formation of pseudouridine at positions 38, 39 and 40 in the anticodon stem and loop of transfer RNAs.</text>
</comment>
<dbReference type="KEGG" id="fya:KMW28_13345"/>
<dbReference type="GO" id="GO:0003723">
    <property type="term" value="F:RNA binding"/>
    <property type="evidence" value="ECO:0007669"/>
    <property type="project" value="InterPro"/>
</dbReference>
<comment type="catalytic activity">
    <reaction evidence="4 7">
        <text>uridine(38/39/40) in tRNA = pseudouridine(38/39/40) in tRNA</text>
        <dbReference type="Rhea" id="RHEA:22376"/>
        <dbReference type="Rhea" id="RHEA-COMP:10085"/>
        <dbReference type="Rhea" id="RHEA-COMP:10087"/>
        <dbReference type="ChEBI" id="CHEBI:65314"/>
        <dbReference type="ChEBI" id="CHEBI:65315"/>
        <dbReference type="EC" id="5.4.99.12"/>
    </reaction>
</comment>
<gene>
    <name evidence="4" type="primary">truA</name>
    <name evidence="9" type="ORF">KMW28_13345</name>
</gene>
<evidence type="ECO:0000256" key="6">
    <source>
        <dbReference type="PIRSR" id="PIRSR001430-2"/>
    </source>
</evidence>
<dbReference type="HAMAP" id="MF_00171">
    <property type="entry name" value="TruA"/>
    <property type="match status" value="1"/>
</dbReference>
<dbReference type="RefSeq" id="WP_169666130.1">
    <property type="nucleotide sequence ID" value="NZ_CP076132.1"/>
</dbReference>
<dbReference type="EC" id="5.4.99.12" evidence="4"/>
<dbReference type="InterPro" id="IPR020103">
    <property type="entry name" value="PsdUridine_synth_cat_dom_sf"/>
</dbReference>
<keyword evidence="3 4" id="KW-0413">Isomerase</keyword>
<dbReference type="Gene3D" id="3.30.70.660">
    <property type="entry name" value="Pseudouridine synthase I, catalytic domain, C-terminal subdomain"/>
    <property type="match status" value="1"/>
</dbReference>
<dbReference type="GO" id="GO:0160147">
    <property type="term" value="F:tRNA pseudouridine(38-40) synthase activity"/>
    <property type="evidence" value="ECO:0007669"/>
    <property type="project" value="UniProtKB-EC"/>
</dbReference>
<dbReference type="Proteomes" id="UP000678679">
    <property type="component" value="Chromosome 1"/>
</dbReference>
<proteinExistence type="inferred from homology"/>
<evidence type="ECO:0000256" key="2">
    <source>
        <dbReference type="ARBA" id="ARBA00022694"/>
    </source>
</evidence>
<feature type="domain" description="Pseudouridine synthase I TruA alpha/beta" evidence="8">
    <location>
        <begin position="150"/>
        <end position="261"/>
    </location>
</feature>
<dbReference type="PIRSF" id="PIRSF001430">
    <property type="entry name" value="tRNA_psdUrid_synth"/>
    <property type="match status" value="1"/>
</dbReference>
<protein>
    <recommendedName>
        <fullName evidence="4">tRNA pseudouridine synthase A</fullName>
        <ecNumber evidence="4">5.4.99.12</ecNumber>
    </recommendedName>
    <alternativeName>
        <fullName evidence="4">tRNA pseudouridine(38-40) synthase</fullName>
    </alternativeName>
    <alternativeName>
        <fullName evidence="4">tRNA pseudouridylate synthase I</fullName>
    </alternativeName>
    <alternativeName>
        <fullName evidence="4">tRNA-uridine isomerase I</fullName>
    </alternativeName>
</protein>
<dbReference type="PANTHER" id="PTHR11142">
    <property type="entry name" value="PSEUDOURIDYLATE SYNTHASE"/>
    <property type="match status" value="1"/>
</dbReference>
<evidence type="ECO:0000256" key="7">
    <source>
        <dbReference type="RuleBase" id="RU003792"/>
    </source>
</evidence>